<name>A0A4P7LFX3_9BURK</name>
<evidence type="ECO:0000256" key="4">
    <source>
        <dbReference type="ARBA" id="ARBA00022679"/>
    </source>
</evidence>
<keyword evidence="7" id="KW-0902">Two-component regulatory system</keyword>
<dbReference type="SUPFAM" id="SSF55874">
    <property type="entry name" value="ATPase domain of HSP90 chaperone/DNA topoisomerase II/histidine kinase"/>
    <property type="match status" value="1"/>
</dbReference>
<keyword evidence="5" id="KW-0732">Signal</keyword>
<reference evidence="14 15" key="1">
    <citation type="submission" date="2019-03" db="EMBL/GenBank/DDBJ databases">
        <title>Efficiently degradation of phenoxyalkanoic acid herbicides by Cupriavidus oxalaticus strain X32.</title>
        <authorList>
            <person name="Sheng X."/>
        </authorList>
    </citation>
    <scope>NUCLEOTIDE SEQUENCE [LARGE SCALE GENOMIC DNA]</scope>
    <source>
        <strain evidence="14 15">X32</strain>
    </source>
</reference>
<keyword evidence="6" id="KW-0418">Kinase</keyword>
<evidence type="ECO:0000256" key="1">
    <source>
        <dbReference type="ARBA" id="ARBA00000085"/>
    </source>
</evidence>
<dbReference type="InterPro" id="IPR011006">
    <property type="entry name" value="CheY-like_superfamily"/>
</dbReference>
<dbReference type="AlphaFoldDB" id="A0A4P7LFX3"/>
<dbReference type="EMBL" id="CP038635">
    <property type="protein sequence ID" value="QBY52073.1"/>
    <property type="molecule type" value="Genomic_DNA"/>
</dbReference>
<organism evidence="14 15">
    <name type="scientific">Cupriavidus oxalaticus</name>
    <dbReference type="NCBI Taxonomy" id="96344"/>
    <lineage>
        <taxon>Bacteria</taxon>
        <taxon>Pseudomonadati</taxon>
        <taxon>Pseudomonadota</taxon>
        <taxon>Betaproteobacteria</taxon>
        <taxon>Burkholderiales</taxon>
        <taxon>Burkholderiaceae</taxon>
        <taxon>Cupriavidus</taxon>
    </lineage>
</organism>
<keyword evidence="4" id="KW-0808">Transferase</keyword>
<dbReference type="SMART" id="SM00448">
    <property type="entry name" value="REC"/>
    <property type="match status" value="1"/>
</dbReference>
<evidence type="ECO:0000256" key="5">
    <source>
        <dbReference type="ARBA" id="ARBA00022729"/>
    </source>
</evidence>
<dbReference type="Proteomes" id="UP000295294">
    <property type="component" value="Chromosome 2"/>
</dbReference>
<dbReference type="Gene3D" id="3.30.565.10">
    <property type="entry name" value="Histidine kinase-like ATPase, C-terminal domain"/>
    <property type="match status" value="1"/>
</dbReference>
<comment type="catalytic activity">
    <reaction evidence="1">
        <text>ATP + protein L-histidine = ADP + protein N-phospho-L-histidine.</text>
        <dbReference type="EC" id="2.7.13.3"/>
    </reaction>
</comment>
<dbReference type="GO" id="GO:0000155">
    <property type="term" value="F:phosphorelay sensor kinase activity"/>
    <property type="evidence" value="ECO:0007669"/>
    <property type="project" value="InterPro"/>
</dbReference>
<evidence type="ECO:0000256" key="9">
    <source>
        <dbReference type="ARBA" id="ARBA00058004"/>
    </source>
</evidence>
<evidence type="ECO:0000256" key="11">
    <source>
        <dbReference type="PROSITE-ProRule" id="PRU00169"/>
    </source>
</evidence>
<dbReference type="SMART" id="SM00388">
    <property type="entry name" value="HisKA"/>
    <property type="match status" value="1"/>
</dbReference>
<evidence type="ECO:0000256" key="7">
    <source>
        <dbReference type="ARBA" id="ARBA00023012"/>
    </source>
</evidence>
<dbReference type="InterPro" id="IPR003661">
    <property type="entry name" value="HisK_dim/P_dom"/>
</dbReference>
<dbReference type="PANTHER" id="PTHR43047:SF64">
    <property type="entry name" value="HISTIDINE KINASE CONTAINING CHEY-HOMOLOGOUS RECEIVER DOMAIN AND PAS DOMAIN-RELATED"/>
    <property type="match status" value="1"/>
</dbReference>
<proteinExistence type="predicted"/>
<dbReference type="Pfam" id="PF02518">
    <property type="entry name" value="HATPase_c"/>
    <property type="match status" value="1"/>
</dbReference>
<dbReference type="InterPro" id="IPR036641">
    <property type="entry name" value="HPT_dom_sf"/>
</dbReference>
<gene>
    <name evidence="14" type="ORF">E0W60_12615</name>
</gene>
<dbReference type="InterPro" id="IPR005467">
    <property type="entry name" value="His_kinase_dom"/>
</dbReference>
<dbReference type="CDD" id="cd17546">
    <property type="entry name" value="REC_hyHK_CKI1_RcsC-like"/>
    <property type="match status" value="1"/>
</dbReference>
<dbReference type="CDD" id="cd16922">
    <property type="entry name" value="HATPase_EvgS-ArcB-TorS-like"/>
    <property type="match status" value="1"/>
</dbReference>
<dbReference type="InterPro" id="IPR036097">
    <property type="entry name" value="HisK_dim/P_sf"/>
</dbReference>
<protein>
    <recommendedName>
        <fullName evidence="10">Virulence sensor protein BvgS</fullName>
        <ecNumber evidence="2">2.7.13.3</ecNumber>
    </recommendedName>
</protein>
<dbReference type="InterPro" id="IPR001789">
    <property type="entry name" value="Sig_transdc_resp-reg_receiver"/>
</dbReference>
<dbReference type="KEGG" id="cox:E0W60_12615"/>
<dbReference type="InterPro" id="IPR003594">
    <property type="entry name" value="HATPase_dom"/>
</dbReference>
<dbReference type="OrthoDB" id="9796305at2"/>
<evidence type="ECO:0000259" key="13">
    <source>
        <dbReference type="PROSITE" id="PS50110"/>
    </source>
</evidence>
<dbReference type="Pfam" id="PF00512">
    <property type="entry name" value="HisKA"/>
    <property type="match status" value="1"/>
</dbReference>
<dbReference type="PROSITE" id="PS50109">
    <property type="entry name" value="HIS_KIN"/>
    <property type="match status" value="1"/>
</dbReference>
<dbReference type="Gene3D" id="3.40.50.2300">
    <property type="match status" value="1"/>
</dbReference>
<evidence type="ECO:0000259" key="12">
    <source>
        <dbReference type="PROSITE" id="PS50109"/>
    </source>
</evidence>
<evidence type="ECO:0000313" key="14">
    <source>
        <dbReference type="EMBL" id="QBY52073.1"/>
    </source>
</evidence>
<dbReference type="PRINTS" id="PR00344">
    <property type="entry name" value="BCTRLSENSOR"/>
</dbReference>
<evidence type="ECO:0000313" key="15">
    <source>
        <dbReference type="Proteomes" id="UP000295294"/>
    </source>
</evidence>
<comment type="function">
    <text evidence="9">Member of the two-component regulatory system BvgS/BvgA. Phosphorylates BvgA via a four-step phosphorelay in response to environmental signals.</text>
</comment>
<evidence type="ECO:0000256" key="6">
    <source>
        <dbReference type="ARBA" id="ARBA00022777"/>
    </source>
</evidence>
<feature type="domain" description="Response regulatory" evidence="13">
    <location>
        <begin position="351"/>
        <end position="465"/>
    </location>
</feature>
<accession>A0A4P7LFX3</accession>
<dbReference type="Pfam" id="PF00072">
    <property type="entry name" value="Response_reg"/>
    <property type="match status" value="1"/>
</dbReference>
<dbReference type="PANTHER" id="PTHR43047">
    <property type="entry name" value="TWO-COMPONENT HISTIDINE PROTEIN KINASE"/>
    <property type="match status" value="1"/>
</dbReference>
<dbReference type="EC" id="2.7.13.3" evidence="2"/>
<dbReference type="SUPFAM" id="SSF52172">
    <property type="entry name" value="CheY-like"/>
    <property type="match status" value="1"/>
</dbReference>
<evidence type="ECO:0000256" key="3">
    <source>
        <dbReference type="ARBA" id="ARBA00022553"/>
    </source>
</evidence>
<sequence length="570" mass="60123">MWPGAPATGWARPEPSAAAPPCWRAVAFSRRCPAAKAGGVRHRHRHRQRSMRIPCIRGRAWLCLAYLRHLRAGMQPRTNAMTTNDDSAGPAPAEAARTAGARLLAAMSHEIRTPLYGMLGTLELLSMSELDAGQRQQVATITESSRVLLQMLDDLLDFSRIEAGQIRLDAVPFDPVALAETVARAQEPLAMHKGVALDCDLQPGLPWLLGDPLRVRQVLANLLRNAIKFTAQGRVTLRMWQEPQPSADQVTLMLEVADTGPGIDGALLPHLFEPFTQGDATRAAEPGGAGLGLTVCRKLARLMGGDITAGSSPGQGSRFTVALQLPVTASRPAPAAAGADAAPALPQLGLRVLVVEDHPHNRLLLRGQLERLGCAVQLASDGAQGLAACTAGAFDVVLTDVQMPVMDGYALSRRLRAAGNPVRIVALTANAGAGEAGRCHDAGMDRCLVKPVLLQELAACLQALMPGRAQASPRISGDADAALLARSVQADFDALLAAAASGDLGAVQAHAHRMRGALAQIDAARDAAELCRELEAGAAWAVQATQDRIGELGLILDACVPGYRHSRLSS</sequence>
<evidence type="ECO:0000256" key="8">
    <source>
        <dbReference type="ARBA" id="ARBA00023026"/>
    </source>
</evidence>
<dbReference type="CDD" id="cd00082">
    <property type="entry name" value="HisKA"/>
    <property type="match status" value="1"/>
</dbReference>
<dbReference type="SMART" id="SM00387">
    <property type="entry name" value="HATPase_c"/>
    <property type="match status" value="1"/>
</dbReference>
<dbReference type="STRING" id="1349762.GCA_001592245_00126"/>
<dbReference type="InterPro" id="IPR036890">
    <property type="entry name" value="HATPase_C_sf"/>
</dbReference>
<dbReference type="Gene3D" id="1.10.287.130">
    <property type="match status" value="1"/>
</dbReference>
<dbReference type="SUPFAM" id="SSF47384">
    <property type="entry name" value="Homodimeric domain of signal transducing histidine kinase"/>
    <property type="match status" value="1"/>
</dbReference>
<evidence type="ECO:0000256" key="10">
    <source>
        <dbReference type="ARBA" id="ARBA00070152"/>
    </source>
</evidence>
<dbReference type="InterPro" id="IPR004358">
    <property type="entry name" value="Sig_transdc_His_kin-like_C"/>
</dbReference>
<keyword evidence="8" id="KW-0843">Virulence</keyword>
<evidence type="ECO:0000256" key="2">
    <source>
        <dbReference type="ARBA" id="ARBA00012438"/>
    </source>
</evidence>
<dbReference type="SUPFAM" id="SSF47226">
    <property type="entry name" value="Histidine-containing phosphotransfer domain, HPT domain"/>
    <property type="match status" value="1"/>
</dbReference>
<dbReference type="PROSITE" id="PS50110">
    <property type="entry name" value="RESPONSE_REGULATORY"/>
    <property type="match status" value="1"/>
</dbReference>
<dbReference type="FunFam" id="3.30.565.10:FF:000010">
    <property type="entry name" value="Sensor histidine kinase RcsC"/>
    <property type="match status" value="1"/>
</dbReference>
<feature type="domain" description="Histidine kinase" evidence="12">
    <location>
        <begin position="106"/>
        <end position="327"/>
    </location>
</feature>
<feature type="modified residue" description="4-aspartylphosphate" evidence="11">
    <location>
        <position position="400"/>
    </location>
</feature>
<keyword evidence="3 11" id="KW-0597">Phosphoprotein</keyword>